<name>A0A518G7X8_9BACT</name>
<accession>A0A518G7X8</accession>
<evidence type="ECO:0000313" key="2">
    <source>
        <dbReference type="Proteomes" id="UP000318017"/>
    </source>
</evidence>
<evidence type="ECO:0000313" key="1">
    <source>
        <dbReference type="EMBL" id="QDV24690.1"/>
    </source>
</evidence>
<sequence length="125" mass="13426">MLLFQTKDLFFVPVVKSAAAAQGLELATVLNCDSPKLETLDAALIRICLVDLSSVPVSKIAETAASYRARFPAAQLIGFGPHVQTQRLEAARAAGFDHVLSRGQLDHQLADLLPVWRAEADAKAS</sequence>
<organism evidence="1 2">
    <name type="scientific">Aureliella helgolandensis</name>
    <dbReference type="NCBI Taxonomy" id="2527968"/>
    <lineage>
        <taxon>Bacteria</taxon>
        <taxon>Pseudomonadati</taxon>
        <taxon>Planctomycetota</taxon>
        <taxon>Planctomycetia</taxon>
        <taxon>Pirellulales</taxon>
        <taxon>Pirellulaceae</taxon>
        <taxon>Aureliella</taxon>
    </lineage>
</organism>
<protein>
    <recommendedName>
        <fullName evidence="3">Response regulatory domain-containing protein</fullName>
    </recommendedName>
</protein>
<dbReference type="EMBL" id="CP036298">
    <property type="protein sequence ID" value="QDV24690.1"/>
    <property type="molecule type" value="Genomic_DNA"/>
</dbReference>
<dbReference type="AlphaFoldDB" id="A0A518G7X8"/>
<dbReference type="OrthoDB" id="291953at2"/>
<gene>
    <name evidence="1" type="ORF">Q31a_30110</name>
</gene>
<dbReference type="RefSeq" id="WP_145078669.1">
    <property type="nucleotide sequence ID" value="NZ_CP036298.1"/>
</dbReference>
<dbReference type="Proteomes" id="UP000318017">
    <property type="component" value="Chromosome"/>
</dbReference>
<evidence type="ECO:0008006" key="3">
    <source>
        <dbReference type="Google" id="ProtNLM"/>
    </source>
</evidence>
<dbReference type="KEGG" id="ahel:Q31a_30110"/>
<proteinExistence type="predicted"/>
<keyword evidence="2" id="KW-1185">Reference proteome</keyword>
<reference evidence="1 2" key="1">
    <citation type="submission" date="2019-02" db="EMBL/GenBank/DDBJ databases">
        <title>Deep-cultivation of Planctomycetes and their phenomic and genomic characterization uncovers novel biology.</title>
        <authorList>
            <person name="Wiegand S."/>
            <person name="Jogler M."/>
            <person name="Boedeker C."/>
            <person name="Pinto D."/>
            <person name="Vollmers J."/>
            <person name="Rivas-Marin E."/>
            <person name="Kohn T."/>
            <person name="Peeters S.H."/>
            <person name="Heuer A."/>
            <person name="Rast P."/>
            <person name="Oberbeckmann S."/>
            <person name="Bunk B."/>
            <person name="Jeske O."/>
            <person name="Meyerdierks A."/>
            <person name="Storesund J.E."/>
            <person name="Kallscheuer N."/>
            <person name="Luecker S."/>
            <person name="Lage O.M."/>
            <person name="Pohl T."/>
            <person name="Merkel B.J."/>
            <person name="Hornburger P."/>
            <person name="Mueller R.-W."/>
            <person name="Bruemmer F."/>
            <person name="Labrenz M."/>
            <person name="Spormann A.M."/>
            <person name="Op den Camp H."/>
            <person name="Overmann J."/>
            <person name="Amann R."/>
            <person name="Jetten M.S.M."/>
            <person name="Mascher T."/>
            <person name="Medema M.H."/>
            <person name="Devos D.P."/>
            <person name="Kaster A.-K."/>
            <person name="Ovreas L."/>
            <person name="Rohde M."/>
            <person name="Galperin M.Y."/>
            <person name="Jogler C."/>
        </authorList>
    </citation>
    <scope>NUCLEOTIDE SEQUENCE [LARGE SCALE GENOMIC DNA]</scope>
    <source>
        <strain evidence="1 2">Q31a</strain>
    </source>
</reference>